<proteinExistence type="predicted"/>
<keyword evidence="3" id="KW-1185">Reference proteome</keyword>
<dbReference type="AlphaFoldDB" id="A0A931DNS4"/>
<dbReference type="Proteomes" id="UP000614047">
    <property type="component" value="Unassembled WGS sequence"/>
</dbReference>
<evidence type="ECO:0008006" key="4">
    <source>
        <dbReference type="Google" id="ProtNLM"/>
    </source>
</evidence>
<name>A0A931DNS4_9ACTN</name>
<evidence type="ECO:0000256" key="1">
    <source>
        <dbReference type="SAM" id="MobiDB-lite"/>
    </source>
</evidence>
<comment type="caution">
    <text evidence="2">The sequence shown here is derived from an EMBL/GenBank/DDBJ whole genome shotgun (WGS) entry which is preliminary data.</text>
</comment>
<evidence type="ECO:0000313" key="2">
    <source>
        <dbReference type="EMBL" id="MBG6090986.1"/>
    </source>
</evidence>
<evidence type="ECO:0000313" key="3">
    <source>
        <dbReference type="Proteomes" id="UP000614047"/>
    </source>
</evidence>
<reference evidence="2" key="1">
    <citation type="submission" date="2020-11" db="EMBL/GenBank/DDBJ databases">
        <title>Sequencing the genomes of 1000 actinobacteria strains.</title>
        <authorList>
            <person name="Klenk H.-P."/>
        </authorList>
    </citation>
    <scope>NUCLEOTIDE SEQUENCE</scope>
    <source>
        <strain evidence="2">DSM 43175</strain>
    </source>
</reference>
<organism evidence="2 3">
    <name type="scientific">Actinomadura viridis</name>
    <dbReference type="NCBI Taxonomy" id="58110"/>
    <lineage>
        <taxon>Bacteria</taxon>
        <taxon>Bacillati</taxon>
        <taxon>Actinomycetota</taxon>
        <taxon>Actinomycetes</taxon>
        <taxon>Streptosporangiales</taxon>
        <taxon>Thermomonosporaceae</taxon>
        <taxon>Actinomadura</taxon>
    </lineage>
</organism>
<feature type="region of interest" description="Disordered" evidence="1">
    <location>
        <begin position="222"/>
        <end position="255"/>
    </location>
</feature>
<dbReference type="RefSeq" id="WP_197013365.1">
    <property type="nucleotide sequence ID" value="NZ_BAABES010000001.1"/>
</dbReference>
<accession>A0A931DNS4</accession>
<gene>
    <name evidence="2" type="ORF">IW256_005099</name>
</gene>
<sequence length="271" mass="28767">MEKSGPTEKVVAGGASTYRDGLVHAELRSLEKGRRTGVLRVGDDGAFHVAEGRVTFAESGATPGPERLLGAFRPGGSVSGRDGADALSAAQRELLSLLVTFDAAYFLLASPAAPEFTEGVPDRLDPACRITPATLVHECERRAAELDARWPSADLDDAPVVPVRRVRRQRVILTGLQAEVLLNADGRRTPADLAHDLGHTMFGCLLAVRGLAAAALVTPPRGLTGALPSRRRPAKAATEAPPERPSASPDQWEPVDHDVLVRLHAALRDLA</sequence>
<dbReference type="EMBL" id="JADOUA010000001">
    <property type="protein sequence ID" value="MBG6090986.1"/>
    <property type="molecule type" value="Genomic_DNA"/>
</dbReference>
<protein>
    <recommendedName>
        <fullName evidence="4">DUF4388 domain-containing protein</fullName>
    </recommendedName>
</protein>